<organism evidence="1 2">
    <name type="scientific">Mycolicibacterium peregrinum</name>
    <name type="common">Mycobacterium peregrinum</name>
    <dbReference type="NCBI Taxonomy" id="43304"/>
    <lineage>
        <taxon>Bacteria</taxon>
        <taxon>Bacillati</taxon>
        <taxon>Actinomycetota</taxon>
        <taxon>Actinomycetes</taxon>
        <taxon>Mycobacteriales</taxon>
        <taxon>Mycobacteriaceae</taxon>
        <taxon>Mycolicibacterium</taxon>
    </lineage>
</organism>
<sequence length="630" mass="67269">MSTLTLQDVADLAKVRRPVVSMWRRRPLVRGVSMPFPEPVETVQGLARFDRTEIVDWLTRTGRGNNTEHSYDAPAVAVPDGAQLEDVVTLLCWHVLSGADLAGTSKARRSRAADEFDPDDVIVAREIREMTVSADVLAYVADLVEASHGPGDALTRVETGRLRRDLGLRELTSRGIELLQCVLEAATVHLEQDQVVLRAEGSAAVLDVAEVCGVDITTSDRALRRRAVIRGIGMRESAVGKQVSAVSAVGHDIAETLDLLDDALLGLEPGDVAVVVGSAAALADELAGPLQTRRAAVLRVDNLVAALRLPRGLWREAHRQALAVWVCLGAAHAEMPWVADLSAVDEIELTDLAADVAGALAQTEDRAFRYARSMAASTMRAGGPVVPRGVRAVRVGPGVAAKHIDDVHRATLTTTTPLRPLDVLVEPAPGNVRLQHRSLGELHVHKRLVIKRGRRIDPAHASPDGTVAVLPAEVHGPIALDPFDAALQYPQAARTEPGDVIFIEKPRPRAWVDSVGGAMVASPARILRLTEAAEVGPHVLATVINEKASPGSEWKTWSVPVLGREETERLEAALRAADAYEAQARRRAQAAVELKSALIDGVASGALTLDAQATTPGVAAAIDRGTGKDR</sequence>
<dbReference type="RefSeq" id="WP_064935676.1">
    <property type="nucleotide sequence ID" value="NZ_LZSO01000038.1"/>
</dbReference>
<evidence type="ECO:0000313" key="1">
    <source>
        <dbReference type="EMBL" id="OBB25085.1"/>
    </source>
</evidence>
<proteinExistence type="predicted"/>
<evidence type="ECO:0000313" key="2">
    <source>
        <dbReference type="Proteomes" id="UP000093902"/>
    </source>
</evidence>
<name>A0A1A0QSA9_MYCPR</name>
<dbReference type="AlphaFoldDB" id="A0A1A0QSA9"/>
<comment type="caution">
    <text evidence="1">The sequence shown here is derived from an EMBL/GenBank/DDBJ whole genome shotgun (WGS) entry which is preliminary data.</text>
</comment>
<dbReference type="OrthoDB" id="9784823at2"/>
<protein>
    <submittedName>
        <fullName evidence="1">Uncharacterized protein</fullName>
    </submittedName>
</protein>
<dbReference type="Proteomes" id="UP000093902">
    <property type="component" value="Unassembled WGS sequence"/>
</dbReference>
<reference evidence="2" key="1">
    <citation type="submission" date="2016-06" db="EMBL/GenBank/DDBJ databases">
        <authorList>
            <person name="Sutton G."/>
            <person name="Brinkac L."/>
            <person name="Sanka R."/>
            <person name="Adams M."/>
            <person name="Lau E."/>
            <person name="Mehaffy C."/>
            <person name="Tameris M."/>
            <person name="Hatherill M."/>
            <person name="Hanekom W."/>
            <person name="Mahomed H."/>
            <person name="Mcshane H."/>
        </authorList>
    </citation>
    <scope>NUCLEOTIDE SEQUENCE [LARGE SCALE GENOMIC DNA]</scope>
    <source>
        <strain evidence="2">852002-51209_SCH5440388</strain>
    </source>
</reference>
<dbReference type="EMBL" id="LZSO01000038">
    <property type="protein sequence ID" value="OBB25085.1"/>
    <property type="molecule type" value="Genomic_DNA"/>
</dbReference>
<accession>A0A1A0QSA9</accession>
<gene>
    <name evidence="1" type="ORF">A5792_28835</name>
</gene>